<name>A0ABX0MA45_9BURK</name>
<dbReference type="EMBL" id="VVIW01000026">
    <property type="protein sequence ID" value="NHZ44045.1"/>
    <property type="molecule type" value="Genomic_DNA"/>
</dbReference>
<gene>
    <name evidence="1" type="ORF">F1609_28340</name>
</gene>
<comment type="caution">
    <text evidence="1">The sequence shown here is derived from an EMBL/GenBank/DDBJ whole genome shotgun (WGS) entry which is preliminary data.</text>
</comment>
<proteinExistence type="predicted"/>
<accession>A0ABX0MA45</accession>
<sequence length="275" mass="29091">MNAYARVYELLALPSALRACALGAIALPVVGAEAPAYWYGFPPALVPLWSEPSGPLYYGCWKHWFIEREATFVKAYVECPWTMLEVARTPAQLFALAAISSIVDGDAVTPQVEAFARKVGIDNLAQIDSVSLDTGDDAAGLVRLDQFAAAVPLACCPDPSAYGGSFPLSTQPPPAHALARTCQFELDIDALTGWLADPACPPWLATRVQSKLALCRGYIAQGAFGLAWLTINARGWTIGDARTAVAELAAAAADPQFDLLASAWLAVASDSAGGY</sequence>
<evidence type="ECO:0000313" key="2">
    <source>
        <dbReference type="Proteomes" id="UP000819052"/>
    </source>
</evidence>
<organism evidence="1 2">
    <name type="scientific">Massilia aquatica</name>
    <dbReference type="NCBI Taxonomy" id="2609000"/>
    <lineage>
        <taxon>Bacteria</taxon>
        <taxon>Pseudomonadati</taxon>
        <taxon>Pseudomonadota</taxon>
        <taxon>Betaproteobacteria</taxon>
        <taxon>Burkholderiales</taxon>
        <taxon>Oxalobacteraceae</taxon>
        <taxon>Telluria group</taxon>
        <taxon>Massilia</taxon>
    </lineage>
</organism>
<evidence type="ECO:0000313" key="1">
    <source>
        <dbReference type="EMBL" id="NHZ44045.1"/>
    </source>
</evidence>
<dbReference type="Proteomes" id="UP000819052">
    <property type="component" value="Unassembled WGS sequence"/>
</dbReference>
<keyword evidence="2" id="KW-1185">Reference proteome</keyword>
<dbReference type="RefSeq" id="WP_167080372.1">
    <property type="nucleotide sequence ID" value="NZ_VVIW01000026.1"/>
</dbReference>
<reference evidence="1 2" key="1">
    <citation type="submission" date="2019-09" db="EMBL/GenBank/DDBJ databases">
        <title>Taxonomy of Antarctic Massilia spp.: description of Massilia rubra sp. nov., Massilia aquatica sp. nov., Massilia mucilaginosa sp. nov., Massilia frigida sp. nov. isolated from streams, lakes and regoliths.</title>
        <authorList>
            <person name="Holochova P."/>
            <person name="Sedlacek I."/>
            <person name="Kralova S."/>
            <person name="Maslanova I."/>
            <person name="Busse H.-J."/>
            <person name="Stankova E."/>
            <person name="Vrbovska V."/>
            <person name="Kovarovic V."/>
            <person name="Bartak M."/>
            <person name="Svec P."/>
            <person name="Pantucek R."/>
        </authorList>
    </citation>
    <scope>NUCLEOTIDE SEQUENCE [LARGE SCALE GENOMIC DNA]</scope>
    <source>
        <strain evidence="1 2">CCM 8693</strain>
    </source>
</reference>
<protein>
    <submittedName>
        <fullName evidence="1">Uncharacterized protein</fullName>
    </submittedName>
</protein>